<dbReference type="CDD" id="cd16991">
    <property type="entry name" value="ENTH_Ent1_Ent2"/>
    <property type="match status" value="1"/>
</dbReference>
<dbReference type="GO" id="GO:0030125">
    <property type="term" value="C:clathrin vesicle coat"/>
    <property type="evidence" value="ECO:0007669"/>
    <property type="project" value="TreeGrafter"/>
</dbReference>
<evidence type="ECO:0000256" key="1">
    <source>
        <dbReference type="ARBA" id="ARBA00004496"/>
    </source>
</evidence>
<dbReference type="PROSITE" id="PS50330">
    <property type="entry name" value="UIM"/>
    <property type="match status" value="1"/>
</dbReference>
<evidence type="ECO:0000313" key="9">
    <source>
        <dbReference type="Proteomes" id="UP000269793"/>
    </source>
</evidence>
<keyword evidence="4" id="KW-0597">Phosphoprotein</keyword>
<feature type="compositionally biased region" description="Acidic residues" evidence="6">
    <location>
        <begin position="349"/>
        <end position="359"/>
    </location>
</feature>
<reference evidence="8 9" key="1">
    <citation type="submission" date="2018-10" db="EMBL/GenBank/DDBJ databases">
        <title>Complete genome sequence of Malassezia restricta CBS 7877.</title>
        <authorList>
            <person name="Morand S.C."/>
            <person name="Bertignac M."/>
            <person name="Iltis A."/>
            <person name="Kolder I."/>
            <person name="Pirovano W."/>
            <person name="Jourdain R."/>
            <person name="Clavaud C."/>
        </authorList>
    </citation>
    <scope>NUCLEOTIDE SEQUENCE [LARGE SCALE GENOMIC DNA]</scope>
    <source>
        <strain evidence="8 9">CBS 7877</strain>
    </source>
</reference>
<dbReference type="EMBL" id="CP033154">
    <property type="protein sequence ID" value="AYO44504.1"/>
    <property type="molecule type" value="Genomic_DNA"/>
</dbReference>
<accession>A0A3G2S8U2</accession>
<dbReference type="GO" id="GO:0005768">
    <property type="term" value="C:endosome"/>
    <property type="evidence" value="ECO:0007669"/>
    <property type="project" value="TreeGrafter"/>
</dbReference>
<evidence type="ECO:0000256" key="2">
    <source>
        <dbReference type="ARBA" id="ARBA00010130"/>
    </source>
</evidence>
<feature type="region of interest" description="Disordered" evidence="6">
    <location>
        <begin position="150"/>
        <end position="243"/>
    </location>
</feature>
<dbReference type="STRING" id="425264.A0A3G2S8U2"/>
<dbReference type="GO" id="GO:0006897">
    <property type="term" value="P:endocytosis"/>
    <property type="evidence" value="ECO:0007669"/>
    <property type="project" value="TreeGrafter"/>
</dbReference>
<dbReference type="GO" id="GO:0005543">
    <property type="term" value="F:phospholipid binding"/>
    <property type="evidence" value="ECO:0007669"/>
    <property type="project" value="TreeGrafter"/>
</dbReference>
<dbReference type="AlphaFoldDB" id="A0A3G2S8U2"/>
<evidence type="ECO:0000313" key="8">
    <source>
        <dbReference type="EMBL" id="AYO44504.1"/>
    </source>
</evidence>
<gene>
    <name evidence="8" type="primary">ent1</name>
    <name evidence="8" type="ORF">DNF11_3554</name>
</gene>
<feature type="compositionally biased region" description="Polar residues" evidence="6">
    <location>
        <begin position="313"/>
        <end position="322"/>
    </location>
</feature>
<dbReference type="InterPro" id="IPR008942">
    <property type="entry name" value="ENTH_VHS"/>
</dbReference>
<dbReference type="OrthoDB" id="4033880at2759"/>
<feature type="compositionally biased region" description="Low complexity" evidence="6">
    <location>
        <begin position="323"/>
        <end position="338"/>
    </location>
</feature>
<evidence type="ECO:0000256" key="5">
    <source>
        <dbReference type="ARBA" id="ARBA00023121"/>
    </source>
</evidence>
<keyword evidence="5" id="KW-0446">Lipid-binding</keyword>
<dbReference type="SUPFAM" id="SSF48464">
    <property type="entry name" value="ENTH/VHS domain"/>
    <property type="match status" value="1"/>
</dbReference>
<dbReference type="Pfam" id="PF01417">
    <property type="entry name" value="ENTH"/>
    <property type="match status" value="1"/>
</dbReference>
<dbReference type="VEuPathDB" id="FungiDB:DNF11_3554"/>
<dbReference type="InterPro" id="IPR013809">
    <property type="entry name" value="ENTH"/>
</dbReference>
<comment type="similarity">
    <text evidence="2">Belongs to the epsin family.</text>
</comment>
<dbReference type="PROSITE" id="PS50942">
    <property type="entry name" value="ENTH"/>
    <property type="match status" value="1"/>
</dbReference>
<evidence type="ECO:0000256" key="6">
    <source>
        <dbReference type="SAM" id="MobiDB-lite"/>
    </source>
</evidence>
<protein>
    <submittedName>
        <fullName evidence="8">Epsin-1</fullName>
    </submittedName>
</protein>
<feature type="compositionally biased region" description="Basic and acidic residues" evidence="6">
    <location>
        <begin position="221"/>
        <end position="243"/>
    </location>
</feature>
<evidence type="ECO:0000256" key="4">
    <source>
        <dbReference type="ARBA" id="ARBA00022553"/>
    </source>
</evidence>
<dbReference type="GO" id="GO:0007015">
    <property type="term" value="P:actin filament organization"/>
    <property type="evidence" value="ECO:0007669"/>
    <property type="project" value="TreeGrafter"/>
</dbReference>
<keyword evidence="9" id="KW-1185">Reference proteome</keyword>
<feature type="compositionally biased region" description="Basic and acidic residues" evidence="6">
    <location>
        <begin position="151"/>
        <end position="160"/>
    </location>
</feature>
<sequence>MSLQNISKSAVRIGKNYIKGYTDTQIKVREATSNDPWGPSGAQLNELSQLSHNPSDFIEMMEILDKRLNDKGKNWRHVFKALSVLDYLLTSGSENVWNYFHDNIYIVKTLKEFQYVDDANIDQGINVRQKAKDITALLLDDSRMRHRRRMRMEEETRFRAAGDYTDDAGRRRRQREQERMSAEDRELEQALAESRRMAQEEEERRRREAEDESNLQQALRASREEEEKRKQNETLIDLDKEESASLQPQYTSFIPFQATGFNPFFQAQMQQQEMLQQQYLQQQEYQRQLALQQAAQQYQYMMTQQPAMMMPQPTSFGSNNPWLSPSAPALAPAPEPASQKTDTLINLDGSEEEGPEDPEPMPKPKPQGPPRAKVTNMNPELNRLLASGDGVDTFGNTGDMRLGPNAAMWHQAMQQQRTGQAGSNPFAK</sequence>
<feature type="compositionally biased region" description="Basic and acidic residues" evidence="6">
    <location>
        <begin position="175"/>
        <end position="209"/>
    </location>
</feature>
<dbReference type="Gene3D" id="1.25.40.90">
    <property type="match status" value="1"/>
</dbReference>
<evidence type="ECO:0000256" key="3">
    <source>
        <dbReference type="ARBA" id="ARBA00022490"/>
    </source>
</evidence>
<feature type="region of interest" description="Disordered" evidence="6">
    <location>
        <begin position="312"/>
        <end position="403"/>
    </location>
</feature>
<dbReference type="PANTHER" id="PTHR12276">
    <property type="entry name" value="EPSIN/ENT-RELATED"/>
    <property type="match status" value="1"/>
</dbReference>
<dbReference type="InterPro" id="IPR003903">
    <property type="entry name" value="UIM_dom"/>
</dbReference>
<dbReference type="GO" id="GO:0005886">
    <property type="term" value="C:plasma membrane"/>
    <property type="evidence" value="ECO:0007669"/>
    <property type="project" value="TreeGrafter"/>
</dbReference>
<comment type="subcellular location">
    <subcellularLocation>
        <location evidence="1">Cytoplasm</location>
    </subcellularLocation>
</comment>
<dbReference type="Proteomes" id="UP000269793">
    <property type="component" value="Chromosome VII"/>
</dbReference>
<keyword evidence="3" id="KW-0963">Cytoplasm</keyword>
<dbReference type="SMART" id="SM00273">
    <property type="entry name" value="ENTH"/>
    <property type="match status" value="1"/>
</dbReference>
<name>A0A3G2S8U2_MALR7</name>
<organism evidence="8 9">
    <name type="scientific">Malassezia restricta (strain ATCC 96810 / NBRC 103918 / CBS 7877)</name>
    <name type="common">Seborrheic dermatitis infection agent</name>
    <dbReference type="NCBI Taxonomy" id="425264"/>
    <lineage>
        <taxon>Eukaryota</taxon>
        <taxon>Fungi</taxon>
        <taxon>Dikarya</taxon>
        <taxon>Basidiomycota</taxon>
        <taxon>Ustilaginomycotina</taxon>
        <taxon>Malasseziomycetes</taxon>
        <taxon>Malasseziales</taxon>
        <taxon>Malasseziaceae</taxon>
        <taxon>Malassezia</taxon>
    </lineage>
</organism>
<proteinExistence type="inferred from homology"/>
<feature type="domain" description="ENTH" evidence="7">
    <location>
        <begin position="16"/>
        <end position="148"/>
    </location>
</feature>
<evidence type="ECO:0000259" key="7">
    <source>
        <dbReference type="PROSITE" id="PS50942"/>
    </source>
</evidence>
<dbReference type="FunFam" id="1.25.40.90:FF:000006">
    <property type="entry name" value="Clathrin interactor 1"/>
    <property type="match status" value="1"/>
</dbReference>
<dbReference type="GO" id="GO:0030276">
    <property type="term" value="F:clathrin binding"/>
    <property type="evidence" value="ECO:0007669"/>
    <property type="project" value="TreeGrafter"/>
</dbReference>
<dbReference type="PANTHER" id="PTHR12276:SF110">
    <property type="entry name" value="EPSIN-1-RELATED"/>
    <property type="match status" value="1"/>
</dbReference>